<proteinExistence type="predicted"/>
<accession>A0A8J2LQS1</accession>
<dbReference type="GO" id="GO:0020037">
    <property type="term" value="F:heme binding"/>
    <property type="evidence" value="ECO:0007669"/>
    <property type="project" value="InterPro"/>
</dbReference>
<keyword evidence="2" id="KW-0479">Metal-binding</keyword>
<evidence type="ECO:0000256" key="2">
    <source>
        <dbReference type="ARBA" id="ARBA00022723"/>
    </source>
</evidence>
<name>A0A8J2LQS1_9BILA</name>
<dbReference type="InterPro" id="IPR044399">
    <property type="entry name" value="Mb-like_M"/>
</dbReference>
<feature type="region of interest" description="Disordered" evidence="4">
    <location>
        <begin position="1"/>
        <end position="32"/>
    </location>
</feature>
<protein>
    <recommendedName>
        <fullName evidence="7">Globin family profile domain-containing protein</fullName>
    </recommendedName>
</protein>
<dbReference type="OrthoDB" id="5863194at2759"/>
<gene>
    <name evidence="5" type="ORF">CJOHNSTONI_LOCUS1866</name>
</gene>
<evidence type="ECO:0000256" key="3">
    <source>
        <dbReference type="ARBA" id="ARBA00023004"/>
    </source>
</evidence>
<organism evidence="5 6">
    <name type="scientific">Cercopithifilaria johnstoni</name>
    <dbReference type="NCBI Taxonomy" id="2874296"/>
    <lineage>
        <taxon>Eukaryota</taxon>
        <taxon>Metazoa</taxon>
        <taxon>Ecdysozoa</taxon>
        <taxon>Nematoda</taxon>
        <taxon>Chromadorea</taxon>
        <taxon>Rhabditida</taxon>
        <taxon>Spirurina</taxon>
        <taxon>Spiruromorpha</taxon>
        <taxon>Filarioidea</taxon>
        <taxon>Onchocercidae</taxon>
        <taxon>Cercopithifilaria</taxon>
    </lineage>
</organism>
<sequence>MIVGARFTNTARQSTAGDKKKSGKLPKKNSTSCQTFISVKSKNDRPMSHSSCNEQNSNQFSVSAFQTIHYGSLTNLHYIGINKWGLICQQSFALKVTWRKLCKIPHSACRNINSIMEEVFNRLNEKNKTLRDIFYNAAFVNGMAERRTIATLHDHSHFFISLISQIIKSLDVESDDIFKHINKIGLCHFHLTKYGFQQKLWEKLGEELIDVLVVQNCVRSFPGSCRAWTILISNLIDHLSAATRNSYSVCDGTKSQYRSKLTSPAIYLKSISNSQQN</sequence>
<evidence type="ECO:0008006" key="7">
    <source>
        <dbReference type="Google" id="ProtNLM"/>
    </source>
</evidence>
<keyword evidence="1" id="KW-0349">Heme</keyword>
<comment type="caution">
    <text evidence="5">The sequence shown here is derived from an EMBL/GenBank/DDBJ whole genome shotgun (WGS) entry which is preliminary data.</text>
</comment>
<dbReference type="GO" id="GO:0019825">
    <property type="term" value="F:oxygen binding"/>
    <property type="evidence" value="ECO:0007669"/>
    <property type="project" value="InterPro"/>
</dbReference>
<dbReference type="Proteomes" id="UP000746747">
    <property type="component" value="Unassembled WGS sequence"/>
</dbReference>
<dbReference type="InterPro" id="IPR050532">
    <property type="entry name" value="Globin-like_OT"/>
</dbReference>
<dbReference type="PANTHER" id="PTHR46458:SF18">
    <property type="entry name" value="GLOBIN DOMAIN-CONTAINING PROTEIN"/>
    <property type="match status" value="1"/>
</dbReference>
<dbReference type="AlphaFoldDB" id="A0A8J2LQS1"/>
<dbReference type="InterPro" id="IPR009050">
    <property type="entry name" value="Globin-like_sf"/>
</dbReference>
<dbReference type="SUPFAM" id="SSF46458">
    <property type="entry name" value="Globin-like"/>
    <property type="match status" value="1"/>
</dbReference>
<dbReference type="Gene3D" id="1.10.490.10">
    <property type="entry name" value="Globins"/>
    <property type="match status" value="1"/>
</dbReference>
<keyword evidence="3" id="KW-0408">Iron</keyword>
<evidence type="ECO:0000256" key="1">
    <source>
        <dbReference type="ARBA" id="ARBA00022617"/>
    </source>
</evidence>
<evidence type="ECO:0000313" key="5">
    <source>
        <dbReference type="EMBL" id="CAG9531466.1"/>
    </source>
</evidence>
<dbReference type="EMBL" id="CAKAEH010000611">
    <property type="protein sequence ID" value="CAG9531466.1"/>
    <property type="molecule type" value="Genomic_DNA"/>
</dbReference>
<keyword evidence="6" id="KW-1185">Reference proteome</keyword>
<dbReference type="GO" id="GO:0046872">
    <property type="term" value="F:metal ion binding"/>
    <property type="evidence" value="ECO:0007669"/>
    <property type="project" value="UniProtKB-KW"/>
</dbReference>
<dbReference type="PANTHER" id="PTHR46458">
    <property type="entry name" value="BLR2807 PROTEIN"/>
    <property type="match status" value="1"/>
</dbReference>
<evidence type="ECO:0000256" key="4">
    <source>
        <dbReference type="SAM" id="MobiDB-lite"/>
    </source>
</evidence>
<evidence type="ECO:0000313" key="6">
    <source>
        <dbReference type="Proteomes" id="UP000746747"/>
    </source>
</evidence>
<dbReference type="CDD" id="cd01040">
    <property type="entry name" value="Mb-like"/>
    <property type="match status" value="1"/>
</dbReference>
<reference evidence="5" key="1">
    <citation type="submission" date="2021-09" db="EMBL/GenBank/DDBJ databases">
        <authorList>
            <consortium name="Pathogen Informatics"/>
        </authorList>
    </citation>
    <scope>NUCLEOTIDE SEQUENCE</scope>
</reference>
<dbReference type="InterPro" id="IPR012292">
    <property type="entry name" value="Globin/Proto"/>
</dbReference>
<feature type="compositionally biased region" description="Polar residues" evidence="4">
    <location>
        <begin position="7"/>
        <end position="16"/>
    </location>
</feature>